<evidence type="ECO:0000313" key="5">
    <source>
        <dbReference type="Proteomes" id="UP000202618"/>
    </source>
</evidence>
<feature type="domain" description="DUF2786" evidence="2">
    <location>
        <begin position="4"/>
        <end position="43"/>
    </location>
</feature>
<gene>
    <name evidence="4" type="ORF">AR9_g005</name>
</gene>
<dbReference type="KEGG" id="vg:29058724"/>
<dbReference type="EMBL" id="KU878088">
    <property type="protein sequence ID" value="AMS01090.1"/>
    <property type="molecule type" value="Genomic_DNA"/>
</dbReference>
<organism evidence="4 5">
    <name type="scientific">Bacillus phage AR9</name>
    <dbReference type="NCBI Taxonomy" id="1815509"/>
    <lineage>
        <taxon>Viruses</taxon>
        <taxon>Duplodnaviria</taxon>
        <taxon>Heunggongvirae</taxon>
        <taxon>Uroviricota</taxon>
        <taxon>Caudoviricetes</taxon>
        <taxon>Takahashivirus</taxon>
        <taxon>Bacillus phage PBS1</taxon>
    </lineage>
</organism>
<dbReference type="InterPro" id="IPR055592">
    <property type="entry name" value="DUF7168"/>
</dbReference>
<proteinExistence type="predicted"/>
<feature type="domain" description="DUF7168" evidence="3">
    <location>
        <begin position="60"/>
        <end position="190"/>
    </location>
</feature>
<dbReference type="Pfam" id="PF23771">
    <property type="entry name" value="DUF7168"/>
    <property type="match status" value="1"/>
</dbReference>
<dbReference type="Proteomes" id="UP000202618">
    <property type="component" value="Segment"/>
</dbReference>
<reference evidence="4 5" key="1">
    <citation type="journal article" date="2016" name="Virology">
        <title>The genome of AR9, a giant transducing Bacillus phage encoding two multisubunit RNA polymerases.</title>
        <authorList>
            <person name="Lavysh D."/>
            <person name="Sokolova M."/>
            <person name="Minakhin L."/>
            <person name="Yakunina M."/>
            <person name="Artamonova T."/>
            <person name="Kozyavkin S."/>
            <person name="Makarova K.S."/>
            <person name="Koonin E.V."/>
            <person name="Severinov K."/>
        </authorList>
    </citation>
    <scope>NUCLEOTIDE SEQUENCE [LARGE SCALE GENOMIC DNA]</scope>
</reference>
<feature type="compositionally biased region" description="Basic and acidic residues" evidence="1">
    <location>
        <begin position="220"/>
        <end position="230"/>
    </location>
</feature>
<sequence>MDTKIIDKIKKALALANDAPNDEEAQAAMLAVQRLMVKHNISMKDVELKDNSEKKVVQDDKVIEPTGRISWWKKQLSAIIAKNFKCEALISKYAKNKSSITFLGLEEDVIIAKSVFQYAEKVIDKFAKSYVGKVYRSGKSTVGVRNIFINGFLVGLNEKFEEQKNENNWGLVLVKDSLVVQTLEKMNLRKHSSSGIKPKFANDSEAWEAGNKKGKSFADTQKRKGIESNE</sequence>
<evidence type="ECO:0000259" key="2">
    <source>
        <dbReference type="Pfam" id="PF10979"/>
    </source>
</evidence>
<evidence type="ECO:0000259" key="3">
    <source>
        <dbReference type="Pfam" id="PF23771"/>
    </source>
</evidence>
<evidence type="ECO:0000313" key="4">
    <source>
        <dbReference type="EMBL" id="AMS01090.1"/>
    </source>
</evidence>
<dbReference type="Pfam" id="PF10979">
    <property type="entry name" value="DUF2786"/>
    <property type="match status" value="1"/>
</dbReference>
<name>A0A172JHR5_BPPB1</name>
<protein>
    <submittedName>
        <fullName evidence="4">Uncharacterized protein</fullName>
    </submittedName>
</protein>
<accession>A0A172JHR5</accession>
<evidence type="ECO:0000256" key="1">
    <source>
        <dbReference type="SAM" id="MobiDB-lite"/>
    </source>
</evidence>
<dbReference type="GeneID" id="29058724"/>
<dbReference type="InterPro" id="IPR024498">
    <property type="entry name" value="DUF2786"/>
</dbReference>
<feature type="region of interest" description="Disordered" evidence="1">
    <location>
        <begin position="207"/>
        <end position="230"/>
    </location>
</feature>
<dbReference type="RefSeq" id="YP_009282910.1">
    <property type="nucleotide sequence ID" value="NC_031039.1"/>
</dbReference>